<comment type="caution">
    <text evidence="6">The sequence shown here is derived from an EMBL/GenBank/DDBJ whole genome shotgun (WGS) entry which is preliminary data.</text>
</comment>
<dbReference type="InterPro" id="IPR058636">
    <property type="entry name" value="Beta-barrel_YknX"/>
</dbReference>
<dbReference type="InterPro" id="IPR058649">
    <property type="entry name" value="CzcB_C"/>
</dbReference>
<evidence type="ECO:0000256" key="3">
    <source>
        <dbReference type="SAM" id="Coils"/>
    </source>
</evidence>
<dbReference type="AlphaFoldDB" id="X1MJL9"/>
<feature type="domain" description="YknX-like beta-barrel" evidence="5">
    <location>
        <begin position="132"/>
        <end position="206"/>
    </location>
</feature>
<name>X1MJL9_9ZZZZ</name>
<accession>X1MJL9</accession>
<feature type="non-terminal residue" evidence="6">
    <location>
        <position position="1"/>
    </location>
</feature>
<dbReference type="InterPro" id="IPR050465">
    <property type="entry name" value="UPF0194_transport"/>
</dbReference>
<evidence type="ECO:0008006" key="7">
    <source>
        <dbReference type="Google" id="ProtNLM"/>
    </source>
</evidence>
<protein>
    <recommendedName>
        <fullName evidence="7">RND efflux pump membrane fusion protein barrel-sandwich domain-containing protein</fullName>
    </recommendedName>
</protein>
<dbReference type="InterPro" id="IPR006143">
    <property type="entry name" value="RND_pump_MFP"/>
</dbReference>
<proteinExistence type="predicted"/>
<dbReference type="PANTHER" id="PTHR32347">
    <property type="entry name" value="EFFLUX SYSTEM COMPONENT YKNX-RELATED"/>
    <property type="match status" value="1"/>
</dbReference>
<keyword evidence="2 3" id="KW-0175">Coiled coil</keyword>
<dbReference type="SUPFAM" id="SSF111369">
    <property type="entry name" value="HlyD-like secretion proteins"/>
    <property type="match status" value="1"/>
</dbReference>
<reference evidence="6" key="1">
    <citation type="journal article" date="2014" name="Front. Microbiol.">
        <title>High frequency of phylogenetically diverse reductive dehalogenase-homologous genes in deep subseafloor sedimentary metagenomes.</title>
        <authorList>
            <person name="Kawai M."/>
            <person name="Futagami T."/>
            <person name="Toyoda A."/>
            <person name="Takaki Y."/>
            <person name="Nishi S."/>
            <person name="Hori S."/>
            <person name="Arai W."/>
            <person name="Tsubouchi T."/>
            <person name="Morono Y."/>
            <person name="Uchiyama I."/>
            <person name="Ito T."/>
            <person name="Fujiyama A."/>
            <person name="Inagaki F."/>
            <person name="Takami H."/>
        </authorList>
    </citation>
    <scope>NUCLEOTIDE SEQUENCE</scope>
    <source>
        <strain evidence="6">Expedition CK06-06</strain>
    </source>
</reference>
<dbReference type="NCBIfam" id="TIGR01730">
    <property type="entry name" value="RND_mfp"/>
    <property type="match status" value="1"/>
</dbReference>
<evidence type="ECO:0000259" key="4">
    <source>
        <dbReference type="Pfam" id="PF25975"/>
    </source>
</evidence>
<evidence type="ECO:0000259" key="5">
    <source>
        <dbReference type="Pfam" id="PF25990"/>
    </source>
</evidence>
<sequence length="280" mass="30545">TDLPGTWLALEEAQDNLKEAQELLEQGKTEEAQALLELVEAGLTKAQRKSQSRTWALPLSVKLAELQTDQAKTALDIAKLELAKARVELGKATITASFDGIVADIYINEGQQLSSMSYANPAIHLIDPSEIKMNGVIDEMDISKLKLGQEADIILDALPDKEVKGRVTFISQAGTVQAGVVSYKTIITLENPGEQLRDGMSATAEIIIDRHENVLLIPNRAIQGSWDSPWVEVLADEQVEQRPVELGLSDGIKTEVLSGLEEGESVIFPESQLPFRMFGG</sequence>
<dbReference type="GO" id="GO:0016020">
    <property type="term" value="C:membrane"/>
    <property type="evidence" value="ECO:0007669"/>
    <property type="project" value="InterPro"/>
</dbReference>
<evidence type="ECO:0000256" key="2">
    <source>
        <dbReference type="ARBA" id="ARBA00023054"/>
    </source>
</evidence>
<feature type="domain" description="CzcB-like C-terminal circularly permuted SH3-like" evidence="4">
    <location>
        <begin position="217"/>
        <end position="267"/>
    </location>
</feature>
<dbReference type="GO" id="GO:0022857">
    <property type="term" value="F:transmembrane transporter activity"/>
    <property type="evidence" value="ECO:0007669"/>
    <property type="project" value="InterPro"/>
</dbReference>
<dbReference type="EMBL" id="BARV01015537">
    <property type="protein sequence ID" value="GAI31448.1"/>
    <property type="molecule type" value="Genomic_DNA"/>
</dbReference>
<dbReference type="Gene3D" id="2.40.420.20">
    <property type="match status" value="1"/>
</dbReference>
<organism evidence="6">
    <name type="scientific">marine sediment metagenome</name>
    <dbReference type="NCBI Taxonomy" id="412755"/>
    <lineage>
        <taxon>unclassified sequences</taxon>
        <taxon>metagenomes</taxon>
        <taxon>ecological metagenomes</taxon>
    </lineage>
</organism>
<dbReference type="Pfam" id="PF25990">
    <property type="entry name" value="Beta-barrel_YknX"/>
    <property type="match status" value="1"/>
</dbReference>
<comment type="subcellular location">
    <subcellularLocation>
        <location evidence="1">Cell envelope</location>
    </subcellularLocation>
</comment>
<dbReference type="Gene3D" id="2.40.30.170">
    <property type="match status" value="1"/>
</dbReference>
<gene>
    <name evidence="6" type="ORF">S06H3_26841</name>
</gene>
<dbReference type="GO" id="GO:0030313">
    <property type="term" value="C:cell envelope"/>
    <property type="evidence" value="ECO:0007669"/>
    <property type="project" value="UniProtKB-SubCell"/>
</dbReference>
<feature type="coiled-coil region" evidence="3">
    <location>
        <begin position="10"/>
        <end position="37"/>
    </location>
</feature>
<evidence type="ECO:0000313" key="6">
    <source>
        <dbReference type="EMBL" id="GAI31448.1"/>
    </source>
</evidence>
<evidence type="ECO:0000256" key="1">
    <source>
        <dbReference type="ARBA" id="ARBA00004196"/>
    </source>
</evidence>
<dbReference type="Pfam" id="PF25975">
    <property type="entry name" value="CzcB_C"/>
    <property type="match status" value="1"/>
</dbReference>